<feature type="domain" description="Signal transduction histidine kinase subgroup 3 dimerisation and phosphoacceptor" evidence="11">
    <location>
        <begin position="59"/>
        <end position="124"/>
    </location>
</feature>
<dbReference type="Gene3D" id="3.30.565.10">
    <property type="entry name" value="Histidine kinase-like ATPase, C-terminal domain"/>
    <property type="match status" value="1"/>
</dbReference>
<sequence>LDVSMLMIYLIFFCLLVYSYKIVVFERLRIKNLNIELEKAYGEILEINKKVKELTLFEERNRIAGEIHDFLGHNLVALNMNLDVANKVVDKDINMCKVLLKKSKYLAEKSMDSLRDAVYALNEDDSKSLKDKINELVEEINSTRILELNIAYVGDLNEIDRYKQSLVYRIIKESISNSIKHGQSSKINIFIRIKDGIRIEIIDDGKGCNFIFKGNGLKGIEDNVNKLNGNIVYRAKIDEGFQIFIDFYNE</sequence>
<keyword evidence="7" id="KW-0067">ATP-binding</keyword>
<dbReference type="GO" id="GO:0005524">
    <property type="term" value="F:ATP binding"/>
    <property type="evidence" value="ECO:0007669"/>
    <property type="project" value="UniProtKB-KW"/>
</dbReference>
<comment type="catalytic activity">
    <reaction evidence="1">
        <text>ATP + protein L-histidine = ADP + protein N-phospho-L-histidine.</text>
        <dbReference type="EC" id="2.7.13.3"/>
    </reaction>
</comment>
<evidence type="ECO:0000256" key="4">
    <source>
        <dbReference type="ARBA" id="ARBA00022679"/>
    </source>
</evidence>
<feature type="domain" description="Histidine kinase/HSP90-like ATPase" evidence="10">
    <location>
        <begin position="164"/>
        <end position="208"/>
    </location>
</feature>
<dbReference type="EMBL" id="AGBB01000104">
    <property type="protein sequence ID" value="EGY79767.1"/>
    <property type="molecule type" value="Genomic_DNA"/>
</dbReference>
<keyword evidence="5" id="KW-0547">Nucleotide-binding</keyword>
<protein>
    <recommendedName>
        <fullName evidence="2">histidine kinase</fullName>
        <ecNumber evidence="2">2.7.13.3</ecNumber>
    </recommendedName>
</protein>
<dbReference type="HOGENOM" id="CLU_000445_20_3_9"/>
<dbReference type="InterPro" id="IPR011712">
    <property type="entry name" value="Sig_transdc_His_kin_sub3_dim/P"/>
</dbReference>
<dbReference type="RefSeq" id="WP_004821100.1">
    <property type="nucleotide sequence ID" value="NZ_JH165061.1"/>
</dbReference>
<evidence type="ECO:0000259" key="11">
    <source>
        <dbReference type="Pfam" id="PF07730"/>
    </source>
</evidence>
<evidence type="ECO:0000259" key="10">
    <source>
        <dbReference type="Pfam" id="PF02518"/>
    </source>
</evidence>
<dbReference type="GO" id="GO:0000155">
    <property type="term" value="F:phosphorelay sensor kinase activity"/>
    <property type="evidence" value="ECO:0007669"/>
    <property type="project" value="InterPro"/>
</dbReference>
<accession>G4D3X1</accession>
<evidence type="ECO:0000313" key="13">
    <source>
        <dbReference type="Proteomes" id="UP000003422"/>
    </source>
</evidence>
<evidence type="ECO:0000256" key="5">
    <source>
        <dbReference type="ARBA" id="ARBA00022741"/>
    </source>
</evidence>
<evidence type="ECO:0000256" key="1">
    <source>
        <dbReference type="ARBA" id="ARBA00000085"/>
    </source>
</evidence>
<dbReference type="STRING" id="997350.HMPREF9129_1101"/>
<dbReference type="InterPro" id="IPR003594">
    <property type="entry name" value="HATPase_dom"/>
</dbReference>
<feature type="non-terminal residue" evidence="12">
    <location>
        <position position="1"/>
    </location>
</feature>
<dbReference type="Pfam" id="PF07730">
    <property type="entry name" value="HisKA_3"/>
    <property type="match status" value="1"/>
</dbReference>
<evidence type="ECO:0000256" key="7">
    <source>
        <dbReference type="ARBA" id="ARBA00022840"/>
    </source>
</evidence>
<evidence type="ECO:0000313" key="12">
    <source>
        <dbReference type="EMBL" id="EGY79767.1"/>
    </source>
</evidence>
<keyword evidence="13" id="KW-1185">Reference proteome</keyword>
<dbReference type="AlphaFoldDB" id="G4D3X1"/>
<dbReference type="Gene3D" id="1.20.5.1930">
    <property type="match status" value="1"/>
</dbReference>
<evidence type="ECO:0000256" key="8">
    <source>
        <dbReference type="ARBA" id="ARBA00023012"/>
    </source>
</evidence>
<dbReference type="Pfam" id="PF02518">
    <property type="entry name" value="HATPase_c"/>
    <property type="match status" value="1"/>
</dbReference>
<dbReference type="InterPro" id="IPR050482">
    <property type="entry name" value="Sensor_HK_TwoCompSys"/>
</dbReference>
<feature type="transmembrane region" description="Helical" evidence="9">
    <location>
        <begin position="6"/>
        <end position="24"/>
    </location>
</feature>
<evidence type="ECO:0000256" key="9">
    <source>
        <dbReference type="SAM" id="Phobius"/>
    </source>
</evidence>
<keyword evidence="9" id="KW-0472">Membrane</keyword>
<dbReference type="PATRIC" id="fig|997350.3.peg.1059"/>
<dbReference type="InterPro" id="IPR036890">
    <property type="entry name" value="HATPase_C_sf"/>
</dbReference>
<name>G4D3X1_9FIRM</name>
<dbReference type="SUPFAM" id="SSF55874">
    <property type="entry name" value="ATPase domain of HSP90 chaperone/DNA topoisomerase II/histidine kinase"/>
    <property type="match status" value="1"/>
</dbReference>
<dbReference type="GO" id="GO:0046983">
    <property type="term" value="F:protein dimerization activity"/>
    <property type="evidence" value="ECO:0007669"/>
    <property type="project" value="InterPro"/>
</dbReference>
<comment type="caution">
    <text evidence="12">The sequence shown here is derived from an EMBL/GenBank/DDBJ whole genome shotgun (WGS) entry which is preliminary data.</text>
</comment>
<proteinExistence type="predicted"/>
<evidence type="ECO:0000256" key="3">
    <source>
        <dbReference type="ARBA" id="ARBA00022553"/>
    </source>
</evidence>
<dbReference type="EC" id="2.7.13.3" evidence="2"/>
<keyword evidence="6" id="KW-0418">Kinase</keyword>
<keyword evidence="8" id="KW-0902">Two-component regulatory system</keyword>
<dbReference type="CDD" id="cd16917">
    <property type="entry name" value="HATPase_UhpB-NarQ-NarX-like"/>
    <property type="match status" value="1"/>
</dbReference>
<organism evidence="12 13">
    <name type="scientific">Peptoniphilus indolicus ATCC 29427</name>
    <dbReference type="NCBI Taxonomy" id="997350"/>
    <lineage>
        <taxon>Bacteria</taxon>
        <taxon>Bacillati</taxon>
        <taxon>Bacillota</taxon>
        <taxon>Tissierellia</taxon>
        <taxon>Tissierellales</taxon>
        <taxon>Peptoniphilaceae</taxon>
        <taxon>Peptoniphilus</taxon>
    </lineage>
</organism>
<gene>
    <name evidence="12" type="ORF">HMPREF9129_1101</name>
</gene>
<keyword evidence="3" id="KW-0597">Phosphoprotein</keyword>
<keyword evidence="4" id="KW-0808">Transferase</keyword>
<reference evidence="12 13" key="1">
    <citation type="submission" date="2011-06" db="EMBL/GenBank/DDBJ databases">
        <authorList>
            <person name="Muzny D."/>
            <person name="Qin X."/>
            <person name="Deng J."/>
            <person name="Jiang H."/>
            <person name="Liu Y."/>
            <person name="Qu J."/>
            <person name="Song X.-Z."/>
            <person name="Zhang L."/>
            <person name="Thornton R."/>
            <person name="Coyle M."/>
            <person name="Francisco L."/>
            <person name="Jackson L."/>
            <person name="Javaid M."/>
            <person name="Korchina V."/>
            <person name="Kovar C."/>
            <person name="Mata R."/>
            <person name="Mathew T."/>
            <person name="Ngo R."/>
            <person name="Nguyen L."/>
            <person name="Nguyen N."/>
            <person name="Okwuonu G."/>
            <person name="Ongeri F."/>
            <person name="Pham C."/>
            <person name="Simmons D."/>
            <person name="Wilczek-Boney K."/>
            <person name="Hale W."/>
            <person name="Jakkamsetti A."/>
            <person name="Pham P."/>
            <person name="Ruth R."/>
            <person name="San Lucas F."/>
            <person name="Warren J."/>
            <person name="Zhang J."/>
            <person name="Zhao Z."/>
            <person name="Zhou C."/>
            <person name="Zhu D."/>
            <person name="Lee S."/>
            <person name="Bess C."/>
            <person name="Blankenburg K."/>
            <person name="Forbes L."/>
            <person name="Fu Q."/>
            <person name="Gubbala S."/>
            <person name="Hirani K."/>
            <person name="Jayaseelan J.C."/>
            <person name="Lara F."/>
            <person name="Munidasa M."/>
            <person name="Palculict T."/>
            <person name="Patil S."/>
            <person name="Pu L.-L."/>
            <person name="Saada N."/>
            <person name="Tang L."/>
            <person name="Weissenberger G."/>
            <person name="Zhu Y."/>
            <person name="Hemphill L."/>
            <person name="Shang Y."/>
            <person name="Youmans B."/>
            <person name="Ayvaz T."/>
            <person name="Ross M."/>
            <person name="Santibanez J."/>
            <person name="Aqrawi P."/>
            <person name="Gross S."/>
            <person name="Joshi V."/>
            <person name="Fowler G."/>
            <person name="Nazareth L."/>
            <person name="Reid J."/>
            <person name="Worley K."/>
            <person name="Petrosino J."/>
            <person name="Highlander S."/>
            <person name="Gibbs R."/>
        </authorList>
    </citation>
    <scope>NUCLEOTIDE SEQUENCE [LARGE SCALE GENOMIC DNA]</scope>
    <source>
        <strain evidence="12 13">ATCC 29427</strain>
    </source>
</reference>
<dbReference type="PANTHER" id="PTHR24421:SF10">
    <property type="entry name" value="NITRATE_NITRITE SENSOR PROTEIN NARQ"/>
    <property type="match status" value="1"/>
</dbReference>
<evidence type="ECO:0000256" key="2">
    <source>
        <dbReference type="ARBA" id="ARBA00012438"/>
    </source>
</evidence>
<evidence type="ECO:0000256" key="6">
    <source>
        <dbReference type="ARBA" id="ARBA00022777"/>
    </source>
</evidence>
<keyword evidence="9" id="KW-1133">Transmembrane helix</keyword>
<dbReference type="eggNOG" id="COG4585">
    <property type="taxonomic scope" value="Bacteria"/>
</dbReference>
<dbReference type="Proteomes" id="UP000003422">
    <property type="component" value="Unassembled WGS sequence"/>
</dbReference>
<dbReference type="PANTHER" id="PTHR24421">
    <property type="entry name" value="NITRATE/NITRITE SENSOR PROTEIN NARX-RELATED"/>
    <property type="match status" value="1"/>
</dbReference>
<dbReference type="GO" id="GO:0016020">
    <property type="term" value="C:membrane"/>
    <property type="evidence" value="ECO:0007669"/>
    <property type="project" value="InterPro"/>
</dbReference>
<keyword evidence="9" id="KW-0812">Transmembrane</keyword>